<dbReference type="InterPro" id="IPR000055">
    <property type="entry name" value="Restrct_endonuc_typeI_TRD"/>
</dbReference>
<dbReference type="PANTHER" id="PTHR30408">
    <property type="entry name" value="TYPE-1 RESTRICTION ENZYME ECOKI SPECIFICITY PROTEIN"/>
    <property type="match status" value="1"/>
</dbReference>
<gene>
    <name evidence="5" type="ORF">GKZ95_12640</name>
</gene>
<keyword evidence="3" id="KW-0238">DNA-binding</keyword>
<dbReference type="PANTHER" id="PTHR30408:SF12">
    <property type="entry name" value="TYPE I RESTRICTION ENZYME MJAVIII SPECIFICITY SUBUNIT"/>
    <property type="match status" value="1"/>
</dbReference>
<dbReference type="Gene3D" id="1.10.287.1120">
    <property type="entry name" value="Bipartite methylase S protein"/>
    <property type="match status" value="1"/>
</dbReference>
<feature type="domain" description="Type I restriction modification DNA specificity" evidence="4">
    <location>
        <begin position="16"/>
        <end position="196"/>
    </location>
</feature>
<accession>A0A6A8NL39</accession>
<dbReference type="GO" id="GO:0003677">
    <property type="term" value="F:DNA binding"/>
    <property type="evidence" value="ECO:0007669"/>
    <property type="project" value="UniProtKB-KW"/>
</dbReference>
<dbReference type="EMBL" id="WLYP01000020">
    <property type="protein sequence ID" value="MTD36689.1"/>
    <property type="molecule type" value="Genomic_DNA"/>
</dbReference>
<dbReference type="Pfam" id="PF01420">
    <property type="entry name" value="Methylase_S"/>
    <property type="match status" value="2"/>
</dbReference>
<comment type="caution">
    <text evidence="5">The sequence shown here is derived from an EMBL/GenBank/DDBJ whole genome shotgun (WGS) entry which is preliminary data.</text>
</comment>
<sequence>MSNDTQPEIRLPGFTEAWEQRKLGEVTQIIDTKHATAPISENKSKYKMIRTSSVRHGQLYPLKMDNVTEEVYETWSERIHLQAGDVVFSREAPMGESAVIPSDKNKYFLGQRMVAIRCYENINPYFIVSTFLAPKFRKEINIRNAESTTVANFGISSLKIYKIDLPSIREQTMIGHLFQQLDDTIALHQRKLDLLKETKKGFLQKMFPKNGAKVPEIRFPGFTEDWEERRLQEVVDRYDNLRIPITASKRVAGNTPYYGANGIQGYVEGYTHDGEFILVAEDGANDLKNYPVQYVDGKVWVNNHAHVIQAKENLADNMFLMNAIRSINIEPFLVGGGRAKLNADVLMKLEVIIPLKSEQQKIGAFFKQLDDTIALHQRKLDLLKETKKGFLQKMFV</sequence>
<dbReference type="Gene3D" id="3.90.220.20">
    <property type="entry name" value="DNA methylase specificity domains"/>
    <property type="match status" value="2"/>
</dbReference>
<organism evidence="5">
    <name type="scientific">Enterococcus faecium</name>
    <name type="common">Streptococcus faecium</name>
    <dbReference type="NCBI Taxonomy" id="1352"/>
    <lineage>
        <taxon>Bacteria</taxon>
        <taxon>Bacillati</taxon>
        <taxon>Bacillota</taxon>
        <taxon>Bacilli</taxon>
        <taxon>Lactobacillales</taxon>
        <taxon>Enterococcaceae</taxon>
        <taxon>Enterococcus</taxon>
    </lineage>
</organism>
<keyword evidence="5" id="KW-0255">Endonuclease</keyword>
<proteinExistence type="inferred from homology"/>
<dbReference type="CDD" id="cd17262">
    <property type="entry name" value="RMtype1_S_Aco12261I-TRD2-CR2"/>
    <property type="match status" value="1"/>
</dbReference>
<dbReference type="GO" id="GO:0009307">
    <property type="term" value="P:DNA restriction-modification system"/>
    <property type="evidence" value="ECO:0007669"/>
    <property type="project" value="UniProtKB-KW"/>
</dbReference>
<protein>
    <submittedName>
        <fullName evidence="5">Restriction endonuclease subunit S</fullName>
    </submittedName>
</protein>
<keyword evidence="2" id="KW-0680">Restriction system</keyword>
<name>A0A6A8NL39_ENTFC</name>
<keyword evidence="5" id="KW-0540">Nuclease</keyword>
<evidence type="ECO:0000256" key="1">
    <source>
        <dbReference type="ARBA" id="ARBA00010923"/>
    </source>
</evidence>
<evidence type="ECO:0000259" key="4">
    <source>
        <dbReference type="Pfam" id="PF01420"/>
    </source>
</evidence>
<dbReference type="RefSeq" id="WP_136382315.1">
    <property type="nucleotide sequence ID" value="NZ_JACYYY010000020.1"/>
</dbReference>
<dbReference type="SUPFAM" id="SSF116734">
    <property type="entry name" value="DNA methylase specificity domain"/>
    <property type="match status" value="2"/>
</dbReference>
<dbReference type="GO" id="GO:0004519">
    <property type="term" value="F:endonuclease activity"/>
    <property type="evidence" value="ECO:0007669"/>
    <property type="project" value="UniProtKB-KW"/>
</dbReference>
<dbReference type="AlphaFoldDB" id="A0A6A8NL39"/>
<dbReference type="InterPro" id="IPR052021">
    <property type="entry name" value="Type-I_RS_S_subunit"/>
</dbReference>
<evidence type="ECO:0000256" key="3">
    <source>
        <dbReference type="ARBA" id="ARBA00023125"/>
    </source>
</evidence>
<evidence type="ECO:0000313" key="5">
    <source>
        <dbReference type="EMBL" id="MTD36689.1"/>
    </source>
</evidence>
<feature type="domain" description="Type I restriction modification DNA specificity" evidence="4">
    <location>
        <begin position="224"/>
        <end position="384"/>
    </location>
</feature>
<dbReference type="InterPro" id="IPR044946">
    <property type="entry name" value="Restrct_endonuc_typeI_TRD_sf"/>
</dbReference>
<keyword evidence="5" id="KW-0378">Hydrolase</keyword>
<evidence type="ECO:0000256" key="2">
    <source>
        <dbReference type="ARBA" id="ARBA00022747"/>
    </source>
</evidence>
<comment type="similarity">
    <text evidence="1">Belongs to the type-I restriction system S methylase family.</text>
</comment>
<reference evidence="5" key="1">
    <citation type="submission" date="2019-10" db="EMBL/GenBank/DDBJ databases">
        <title>Identification of the same linezolid-resistant Tn6246::fexB-poxtA-carrying Enterococcus faecium strain colonizing a hospitalized patient and bovines in different continents.</title>
        <authorList>
            <person name="Tedim A.P."/>
            <person name="Freitas A.R."/>
            <person name="Novais C."/>
            <person name="Duarte B."/>
            <person name="Elghaieb H."/>
            <person name="Abbassi M.S."/>
            <person name="Peixe L."/>
        </authorList>
    </citation>
    <scope>NUCLEOTIDE SEQUENCE</scope>
    <source>
        <strain evidence="5">2FEZ</strain>
    </source>
</reference>